<proteinExistence type="predicted"/>
<feature type="transmembrane region" description="Helical" evidence="1">
    <location>
        <begin position="281"/>
        <end position="301"/>
    </location>
</feature>
<keyword evidence="1" id="KW-0812">Transmembrane</keyword>
<reference evidence="3 4" key="1">
    <citation type="journal article" date="2011" name="J. Bacteriol.">
        <title>Complete genome sequence of the thermoacidophilic crenarchaeon Thermoproteus uzoniensis 768-20.</title>
        <authorList>
            <person name="Mardanov A.V."/>
            <person name="Gumerov V.M."/>
            <person name="Beletsky A.V."/>
            <person name="Prokofeva M.I."/>
            <person name="Bonch-Osmolovskaya E.A."/>
            <person name="Ravin N.V."/>
            <person name="Skryabin K.G."/>
        </authorList>
    </citation>
    <scope>NUCLEOTIDE SEQUENCE [LARGE SCALE GENOMIC DNA]</scope>
    <source>
        <strain evidence="3 4">768-20</strain>
    </source>
</reference>
<feature type="transmembrane region" description="Helical" evidence="1">
    <location>
        <begin position="131"/>
        <end position="151"/>
    </location>
</feature>
<evidence type="ECO:0000256" key="1">
    <source>
        <dbReference type="SAM" id="Phobius"/>
    </source>
</evidence>
<dbReference type="EMBL" id="CP002590">
    <property type="protein sequence ID" value="AEA13000.1"/>
    <property type="molecule type" value="Genomic_DNA"/>
</dbReference>
<dbReference type="InterPro" id="IPR036259">
    <property type="entry name" value="MFS_trans_sf"/>
</dbReference>
<keyword evidence="4" id="KW-1185">Reference proteome</keyword>
<dbReference type="HOGENOM" id="CLU_745192_0_0_2"/>
<name>F2L273_THEU7</name>
<feature type="transmembrane region" description="Helical" evidence="1">
    <location>
        <begin position="157"/>
        <end position="176"/>
    </location>
</feature>
<evidence type="ECO:0000313" key="4">
    <source>
        <dbReference type="Proteomes" id="UP000008138"/>
    </source>
</evidence>
<protein>
    <submittedName>
        <fullName evidence="3">Transport protein, permease</fullName>
    </submittedName>
</protein>
<feature type="transmembrane region" description="Helical" evidence="1">
    <location>
        <begin position="339"/>
        <end position="359"/>
    </location>
</feature>
<dbReference type="PANTHER" id="PTHR11360">
    <property type="entry name" value="MONOCARBOXYLATE TRANSPORTER"/>
    <property type="match status" value="1"/>
</dbReference>
<evidence type="ECO:0000313" key="3">
    <source>
        <dbReference type="EMBL" id="AEA13000.1"/>
    </source>
</evidence>
<dbReference type="RefSeq" id="WP_013680335.1">
    <property type="nucleotide sequence ID" value="NC_015315.1"/>
</dbReference>
<feature type="transmembrane region" description="Helical" evidence="1">
    <location>
        <begin position="256"/>
        <end position="275"/>
    </location>
</feature>
<feature type="transmembrane region" description="Helical" evidence="1">
    <location>
        <begin position="71"/>
        <end position="91"/>
    </location>
</feature>
<dbReference type="STRING" id="999630.TUZN_1530"/>
<feature type="transmembrane region" description="Helical" evidence="1">
    <location>
        <begin position="5"/>
        <end position="23"/>
    </location>
</feature>
<organism evidence="3 4">
    <name type="scientific">Thermoproteus uzoniensis (strain 768-20)</name>
    <dbReference type="NCBI Taxonomy" id="999630"/>
    <lineage>
        <taxon>Archaea</taxon>
        <taxon>Thermoproteota</taxon>
        <taxon>Thermoprotei</taxon>
        <taxon>Thermoproteales</taxon>
        <taxon>Thermoproteaceae</taxon>
        <taxon>Thermoproteus</taxon>
    </lineage>
</organism>
<dbReference type="Pfam" id="PF07690">
    <property type="entry name" value="MFS_1"/>
    <property type="match status" value="1"/>
</dbReference>
<feature type="transmembrane region" description="Helical" evidence="1">
    <location>
        <begin position="35"/>
        <end position="59"/>
    </location>
</feature>
<dbReference type="InterPro" id="IPR020846">
    <property type="entry name" value="MFS_dom"/>
</dbReference>
<dbReference type="SUPFAM" id="SSF103473">
    <property type="entry name" value="MFS general substrate transporter"/>
    <property type="match status" value="1"/>
</dbReference>
<keyword evidence="1" id="KW-1133">Transmembrane helix</keyword>
<dbReference type="Proteomes" id="UP000008138">
    <property type="component" value="Chromosome"/>
</dbReference>
<feature type="transmembrane region" description="Helical" evidence="1">
    <location>
        <begin position="313"/>
        <end position="333"/>
    </location>
</feature>
<dbReference type="PROSITE" id="PS50850">
    <property type="entry name" value="MFS"/>
    <property type="match status" value="1"/>
</dbReference>
<dbReference type="InterPro" id="IPR011701">
    <property type="entry name" value="MFS"/>
</dbReference>
<dbReference type="KEGG" id="tuz:TUZN_1530"/>
<evidence type="ECO:0000259" key="2">
    <source>
        <dbReference type="PROSITE" id="PS50850"/>
    </source>
</evidence>
<sequence>MRRAVYLVIGFVVMCFNSLYQYTWNLLGPMLGRQLGIGAVLVATGFSIYVVASTLAQPVGGGLADARGPKAVGMAAAVLSAFGFIGAALAPDLPTLYAAWALGSIGEGVLYGIAFNLAVKWYRDKMGLATGLVSLGFGLGSAVANPMIALAGDFREVALTIGAVELAALPALMSLAEYPRGLSGKTPAQAARDARFWLLYASYALGSVPLLTLASSLHLLSSGGQLVLLASIYPLMVGVARPILGKVADEWGVLNTIYVGLGASMLGAALFALGLAAAGTVLIGLFGGSLIVLYLNAASKIFGARYATANNGVLYTGKAVGGVLGSLAFSYIYTAVGEGGAIAFAFASAAAATLLLTALRHYSNEEFNNSL</sequence>
<dbReference type="GeneID" id="10361053"/>
<gene>
    <name evidence="3" type="ordered locus">TUZN_1530</name>
</gene>
<dbReference type="Gene3D" id="1.20.1250.20">
    <property type="entry name" value="MFS general substrate transporter like domains"/>
    <property type="match status" value="2"/>
</dbReference>
<feature type="transmembrane region" description="Helical" evidence="1">
    <location>
        <begin position="226"/>
        <end position="244"/>
    </location>
</feature>
<accession>F2L273</accession>
<dbReference type="eggNOG" id="arCOG00147">
    <property type="taxonomic scope" value="Archaea"/>
</dbReference>
<keyword evidence="1" id="KW-0472">Membrane</keyword>
<reference key="2">
    <citation type="submission" date="2011-03" db="EMBL/GenBank/DDBJ databases">
        <title>Complete genome sequence of the thermoacidophilic crenarchaeon Thermoproteus uzoniensis 768-20.</title>
        <authorList>
            <person name="Mardanov A.V."/>
            <person name="Gumerov V.M."/>
            <person name="Beletsky A.V."/>
            <person name="Prokofeva M.I."/>
            <person name="Bonch-Osmolovskaya E.A."/>
            <person name="Ravin N.V."/>
            <person name="Skryabin K.G."/>
        </authorList>
    </citation>
    <scope>NUCLEOTIDE SEQUENCE</scope>
    <source>
        <strain>768-20</strain>
    </source>
</reference>
<dbReference type="GO" id="GO:0022857">
    <property type="term" value="F:transmembrane transporter activity"/>
    <property type="evidence" value="ECO:0007669"/>
    <property type="project" value="InterPro"/>
</dbReference>
<feature type="domain" description="Major facilitator superfamily (MFS) profile" evidence="2">
    <location>
        <begin position="3"/>
        <end position="371"/>
    </location>
</feature>
<dbReference type="InterPro" id="IPR050327">
    <property type="entry name" value="Proton-linked_MCT"/>
</dbReference>
<dbReference type="AlphaFoldDB" id="F2L273"/>
<feature type="transmembrane region" description="Helical" evidence="1">
    <location>
        <begin position="97"/>
        <end position="119"/>
    </location>
</feature>
<feature type="transmembrane region" description="Helical" evidence="1">
    <location>
        <begin position="197"/>
        <end position="220"/>
    </location>
</feature>
<dbReference type="PANTHER" id="PTHR11360:SF304">
    <property type="entry name" value="MFS DOMAIN-CONTAINING PROTEIN"/>
    <property type="match status" value="1"/>
</dbReference>